<dbReference type="eggNOG" id="COG3208">
    <property type="taxonomic scope" value="Bacteria"/>
</dbReference>
<comment type="caution">
    <text evidence="4">The sequence shown here is derived from an EMBL/GenBank/DDBJ whole genome shotgun (WGS) entry which is preliminary data.</text>
</comment>
<sequence length="327" mass="34904">MADRIPTPWVRCFAQRPGAARTLLCFPHAGGAASSYRGWTAHLPADVEQWVVQYPGREDRIAHPMVDGMDALVDAVIAAVEPALDRPVVVFGHSMGASVAHEVVLRLAERRPGLVRRLVVSGRPGPADQKPREEFVHLRDDAGVTAELTTLGGTAAEAFADPQLAAMLLPVIRNDFALIERYRPGGAVLDLEVVAITGDADPSMAAETVDSWAAATTGPFTRHVHPGGHFYLYDHLPAVVEAALAPERGAGVSSDAFSVEGLRASVAEVLGVPVEEVGADTGLFELGLDSMRMMMLSVRWQALGVEAPFADLAENPTVRAWSRLLSA</sequence>
<keyword evidence="2" id="KW-0378">Hydrolase</keyword>
<dbReference type="Proteomes" id="UP000019277">
    <property type="component" value="Unassembled WGS sequence"/>
</dbReference>
<reference evidence="4 5" key="1">
    <citation type="journal article" date="2014" name="Genome Announc.">
        <title>Draft Genome Sequence of the Antitrypanosomally Active Sponge-Associated Bacterium Actinokineospora sp. Strain EG49.</title>
        <authorList>
            <person name="Harjes J."/>
            <person name="Ryu T."/>
            <person name="Abdelmohsen U.R."/>
            <person name="Moitinho-Silva L."/>
            <person name="Horn H."/>
            <person name="Ravasi T."/>
            <person name="Hentschel U."/>
        </authorList>
    </citation>
    <scope>NUCLEOTIDE SEQUENCE [LARGE SCALE GENOMIC DNA]</scope>
    <source>
        <strain evidence="4 5">EG49</strain>
    </source>
</reference>
<organism evidence="4 5">
    <name type="scientific">Actinokineospora spheciospongiae</name>
    <dbReference type="NCBI Taxonomy" id="909613"/>
    <lineage>
        <taxon>Bacteria</taxon>
        <taxon>Bacillati</taxon>
        <taxon>Actinomycetota</taxon>
        <taxon>Actinomycetes</taxon>
        <taxon>Pseudonocardiales</taxon>
        <taxon>Pseudonocardiaceae</taxon>
        <taxon>Actinokineospora</taxon>
    </lineage>
</organism>
<dbReference type="Pfam" id="PF00550">
    <property type="entry name" value="PP-binding"/>
    <property type="match status" value="1"/>
</dbReference>
<gene>
    <name evidence="4" type="ORF">UO65_2558</name>
</gene>
<comment type="similarity">
    <text evidence="1">Belongs to the thioesterase family.</text>
</comment>
<dbReference type="SUPFAM" id="SSF53474">
    <property type="entry name" value="alpha/beta-Hydrolases"/>
    <property type="match status" value="1"/>
</dbReference>
<dbReference type="Gene3D" id="1.10.1200.10">
    <property type="entry name" value="ACP-like"/>
    <property type="match status" value="1"/>
</dbReference>
<keyword evidence="5" id="KW-1185">Reference proteome</keyword>
<dbReference type="SUPFAM" id="SSF47336">
    <property type="entry name" value="ACP-like"/>
    <property type="match status" value="1"/>
</dbReference>
<dbReference type="STRING" id="909613.UO65_2558"/>
<dbReference type="EMBL" id="AYXG01000087">
    <property type="protein sequence ID" value="EWC62192.1"/>
    <property type="molecule type" value="Genomic_DNA"/>
</dbReference>
<dbReference type="Gene3D" id="3.40.50.1820">
    <property type="entry name" value="alpha/beta hydrolase"/>
    <property type="match status" value="1"/>
</dbReference>
<dbReference type="PANTHER" id="PTHR11487:SF0">
    <property type="entry name" value="S-ACYL FATTY ACID SYNTHASE THIOESTERASE, MEDIUM CHAIN"/>
    <property type="match status" value="1"/>
</dbReference>
<accession>W7IZT5</accession>
<evidence type="ECO:0000256" key="2">
    <source>
        <dbReference type="ARBA" id="ARBA00022801"/>
    </source>
</evidence>
<dbReference type="eggNOG" id="COG3433">
    <property type="taxonomic scope" value="Bacteria"/>
</dbReference>
<evidence type="ECO:0000313" key="5">
    <source>
        <dbReference type="Proteomes" id="UP000019277"/>
    </source>
</evidence>
<dbReference type="RefSeq" id="WP_052021097.1">
    <property type="nucleotide sequence ID" value="NZ_AYXG01000087.1"/>
</dbReference>
<dbReference type="InterPro" id="IPR012223">
    <property type="entry name" value="TEII"/>
</dbReference>
<dbReference type="InterPro" id="IPR001031">
    <property type="entry name" value="Thioesterase"/>
</dbReference>
<dbReference type="PROSITE" id="PS50075">
    <property type="entry name" value="CARRIER"/>
    <property type="match status" value="1"/>
</dbReference>
<dbReference type="OrthoDB" id="2455700at2"/>
<proteinExistence type="inferred from homology"/>
<name>W7IZT5_9PSEU</name>
<dbReference type="GO" id="GO:0016787">
    <property type="term" value="F:hydrolase activity"/>
    <property type="evidence" value="ECO:0007669"/>
    <property type="project" value="UniProtKB-KW"/>
</dbReference>
<dbReference type="Pfam" id="PF00975">
    <property type="entry name" value="Thioesterase"/>
    <property type="match status" value="1"/>
</dbReference>
<dbReference type="InterPro" id="IPR036736">
    <property type="entry name" value="ACP-like_sf"/>
</dbReference>
<dbReference type="GO" id="GO:0008610">
    <property type="term" value="P:lipid biosynthetic process"/>
    <property type="evidence" value="ECO:0007669"/>
    <property type="project" value="TreeGrafter"/>
</dbReference>
<dbReference type="InterPro" id="IPR020802">
    <property type="entry name" value="TesA-like"/>
</dbReference>
<evidence type="ECO:0000313" key="4">
    <source>
        <dbReference type="EMBL" id="EWC62192.1"/>
    </source>
</evidence>
<dbReference type="AlphaFoldDB" id="W7IZT5"/>
<evidence type="ECO:0000259" key="3">
    <source>
        <dbReference type="PROSITE" id="PS50075"/>
    </source>
</evidence>
<protein>
    <submittedName>
        <fullName evidence="4">Thioesterase</fullName>
    </submittedName>
</protein>
<dbReference type="PANTHER" id="PTHR11487">
    <property type="entry name" value="THIOESTERASE"/>
    <property type="match status" value="1"/>
</dbReference>
<dbReference type="SMART" id="SM00824">
    <property type="entry name" value="PKS_TE"/>
    <property type="match status" value="1"/>
</dbReference>
<dbReference type="InterPro" id="IPR009081">
    <property type="entry name" value="PP-bd_ACP"/>
</dbReference>
<dbReference type="InterPro" id="IPR029058">
    <property type="entry name" value="AB_hydrolase_fold"/>
</dbReference>
<dbReference type="PATRIC" id="fig|909613.9.peg.2564"/>
<feature type="domain" description="Carrier" evidence="3">
    <location>
        <begin position="253"/>
        <end position="327"/>
    </location>
</feature>
<evidence type="ECO:0000256" key="1">
    <source>
        <dbReference type="ARBA" id="ARBA00007169"/>
    </source>
</evidence>